<protein>
    <submittedName>
        <fullName evidence="2">Uncharacterized protein</fullName>
    </submittedName>
</protein>
<keyword evidence="3" id="KW-1185">Reference proteome</keyword>
<dbReference type="RefSeq" id="WP_135328474.1">
    <property type="nucleotide sequence ID" value="NZ_SRJC01000006.1"/>
</dbReference>
<keyword evidence="1" id="KW-0812">Transmembrane</keyword>
<accession>A0A4Z0GWR8</accession>
<feature type="transmembrane region" description="Helical" evidence="1">
    <location>
        <begin position="6"/>
        <end position="24"/>
    </location>
</feature>
<organism evidence="2 3">
    <name type="scientific">Halobacillus salinus</name>
    <dbReference type="NCBI Taxonomy" id="192814"/>
    <lineage>
        <taxon>Bacteria</taxon>
        <taxon>Bacillati</taxon>
        <taxon>Bacillota</taxon>
        <taxon>Bacilli</taxon>
        <taxon>Bacillales</taxon>
        <taxon>Bacillaceae</taxon>
        <taxon>Halobacillus</taxon>
    </lineage>
</organism>
<keyword evidence="1" id="KW-1133">Transmembrane helix</keyword>
<evidence type="ECO:0000256" key="1">
    <source>
        <dbReference type="SAM" id="Phobius"/>
    </source>
</evidence>
<dbReference type="Proteomes" id="UP000297982">
    <property type="component" value="Unassembled WGS sequence"/>
</dbReference>
<evidence type="ECO:0000313" key="2">
    <source>
        <dbReference type="EMBL" id="TGB01445.1"/>
    </source>
</evidence>
<proteinExistence type="predicted"/>
<sequence>MGEAFIALAVMGVVFFILYKLKILKFNSVTGYYKKSSNGVSATYKKLNGFEQFSFLLKKEQSYDLHYDMKVEAGVMKLIMRDKGKRVIFEEAMDSDGGDVFTFTTVKRLHRVEIEGEQAKGKCNFHLKERPL</sequence>
<dbReference type="EMBL" id="SRJC01000006">
    <property type="protein sequence ID" value="TGB01445.1"/>
    <property type="molecule type" value="Genomic_DNA"/>
</dbReference>
<evidence type="ECO:0000313" key="3">
    <source>
        <dbReference type="Proteomes" id="UP000297982"/>
    </source>
</evidence>
<reference evidence="2 3" key="1">
    <citation type="journal article" date="2003" name="Int. J. Syst. Evol. Microbiol.">
        <title>Halobacillus salinus sp. nov., isolated from a salt lake on the coast of the East Sea in Korea.</title>
        <authorList>
            <person name="Yoon J.H."/>
            <person name="Kang K.H."/>
            <person name="Park Y.H."/>
        </authorList>
    </citation>
    <scope>NUCLEOTIDE SEQUENCE [LARGE SCALE GENOMIC DNA]</scope>
    <source>
        <strain evidence="2 3">HSL-3</strain>
    </source>
</reference>
<dbReference type="AlphaFoldDB" id="A0A4Z0GWR8"/>
<name>A0A4Z0GWR8_9BACI</name>
<comment type="caution">
    <text evidence="2">The sequence shown here is derived from an EMBL/GenBank/DDBJ whole genome shotgun (WGS) entry which is preliminary data.</text>
</comment>
<keyword evidence="1" id="KW-0472">Membrane</keyword>
<gene>
    <name evidence="2" type="ORF">E4663_16720</name>
</gene>